<keyword evidence="1" id="KW-1133">Transmembrane helix</keyword>
<gene>
    <name evidence="2" type="ORF">GUY60_10800</name>
</gene>
<evidence type="ECO:0000313" key="3">
    <source>
        <dbReference type="Proteomes" id="UP000598297"/>
    </source>
</evidence>
<sequence>MSPTTTASTVRRTRRPSGFVSGLVLAFACILLFVSLPNLGNVARAATAEGVAGTFTAGQLTCVRHPGHETCEWTGTFESAGGTLRRDPTTLYGSGRESLKEGQRVKAVDVGNAGRVYSPEGSHEWIFTALLLLTGYGLLAWLARRHLTPGPGPSRT</sequence>
<dbReference type="RefSeq" id="WP_161696340.1">
    <property type="nucleotide sequence ID" value="NZ_JAAAHS010000058.1"/>
</dbReference>
<dbReference type="AlphaFoldDB" id="A0A964UP02"/>
<feature type="transmembrane region" description="Helical" evidence="1">
    <location>
        <begin position="18"/>
        <end position="36"/>
    </location>
</feature>
<dbReference type="EMBL" id="JAAAHS010000058">
    <property type="protein sequence ID" value="NBE51901.1"/>
    <property type="molecule type" value="Genomic_DNA"/>
</dbReference>
<reference evidence="2" key="1">
    <citation type="submission" date="2020-01" db="EMBL/GenBank/DDBJ databases">
        <title>Whole-genome analyses of novel actinobacteria.</title>
        <authorList>
            <person name="Sahin N."/>
        </authorList>
    </citation>
    <scope>NUCLEOTIDE SEQUENCE</scope>
    <source>
        <strain evidence="2">YC537</strain>
    </source>
</reference>
<comment type="caution">
    <text evidence="2">The sequence shown here is derived from an EMBL/GenBank/DDBJ whole genome shotgun (WGS) entry which is preliminary data.</text>
</comment>
<keyword evidence="1" id="KW-0472">Membrane</keyword>
<dbReference type="OrthoDB" id="3482942at2"/>
<evidence type="ECO:0000313" key="2">
    <source>
        <dbReference type="EMBL" id="NBE51901.1"/>
    </source>
</evidence>
<protein>
    <submittedName>
        <fullName evidence="2">Uncharacterized protein</fullName>
    </submittedName>
</protein>
<evidence type="ECO:0000256" key="1">
    <source>
        <dbReference type="SAM" id="Phobius"/>
    </source>
</evidence>
<organism evidence="2 3">
    <name type="scientific">Streptomyces boluensis</name>
    <dbReference type="NCBI Taxonomy" id="1775135"/>
    <lineage>
        <taxon>Bacteria</taxon>
        <taxon>Bacillati</taxon>
        <taxon>Actinomycetota</taxon>
        <taxon>Actinomycetes</taxon>
        <taxon>Kitasatosporales</taxon>
        <taxon>Streptomycetaceae</taxon>
        <taxon>Streptomyces</taxon>
    </lineage>
</organism>
<keyword evidence="1" id="KW-0812">Transmembrane</keyword>
<accession>A0A964UP02</accession>
<name>A0A964UP02_9ACTN</name>
<proteinExistence type="predicted"/>
<feature type="transmembrane region" description="Helical" evidence="1">
    <location>
        <begin position="125"/>
        <end position="143"/>
    </location>
</feature>
<dbReference type="Proteomes" id="UP000598297">
    <property type="component" value="Unassembled WGS sequence"/>
</dbReference>
<keyword evidence="3" id="KW-1185">Reference proteome</keyword>